<accession>X1A2X4</accession>
<feature type="region of interest" description="Disordered" evidence="1">
    <location>
        <begin position="61"/>
        <end position="133"/>
    </location>
</feature>
<proteinExistence type="predicted"/>
<evidence type="ECO:0008006" key="3">
    <source>
        <dbReference type="Google" id="ProtNLM"/>
    </source>
</evidence>
<name>X1A2X4_9ZZZZ</name>
<evidence type="ECO:0000313" key="2">
    <source>
        <dbReference type="EMBL" id="GAG64522.1"/>
    </source>
</evidence>
<feature type="non-terminal residue" evidence="2">
    <location>
        <position position="1"/>
    </location>
</feature>
<dbReference type="Gene3D" id="1.10.720.30">
    <property type="entry name" value="SAP domain"/>
    <property type="match status" value="1"/>
</dbReference>
<reference evidence="2" key="1">
    <citation type="journal article" date="2014" name="Front. Microbiol.">
        <title>High frequency of phylogenetically diverse reductive dehalogenase-homologous genes in deep subseafloor sedimentary metagenomes.</title>
        <authorList>
            <person name="Kawai M."/>
            <person name="Futagami T."/>
            <person name="Toyoda A."/>
            <person name="Takaki Y."/>
            <person name="Nishi S."/>
            <person name="Hori S."/>
            <person name="Arai W."/>
            <person name="Tsubouchi T."/>
            <person name="Morono Y."/>
            <person name="Uchiyama I."/>
            <person name="Ito T."/>
            <person name="Fujiyama A."/>
            <person name="Inagaki F."/>
            <person name="Takami H."/>
        </authorList>
    </citation>
    <scope>NUCLEOTIDE SEQUENCE</scope>
    <source>
        <strain evidence="2">Expedition CK06-06</strain>
    </source>
</reference>
<protein>
    <recommendedName>
        <fullName evidence="3">SAP domain-containing protein</fullName>
    </recommendedName>
</protein>
<gene>
    <name evidence="2" type="ORF">S01H4_17773</name>
</gene>
<dbReference type="AlphaFoldDB" id="X1A2X4"/>
<comment type="caution">
    <text evidence="2">The sequence shown here is derived from an EMBL/GenBank/DDBJ whole genome shotgun (WGS) entry which is preliminary data.</text>
</comment>
<dbReference type="InterPro" id="IPR036361">
    <property type="entry name" value="SAP_dom_sf"/>
</dbReference>
<feature type="compositionally biased region" description="Acidic residues" evidence="1">
    <location>
        <begin position="68"/>
        <end position="133"/>
    </location>
</feature>
<sequence>TSTVPHTPDKNAALVRNYAPLDCLKSSIFPPASAQPDIQEMELVLEAESAIAEVCLSDSGEPLIIGNDDVDHDAETEVDESDSNVEEAEEEEEEEEEEEDVETIDDTQDLLNEEDDTNLQNEGDESDTLDFEAEDLDKMKVKELHEICDQFDISKKGRKREIVYAIKTKLNLL</sequence>
<dbReference type="EMBL" id="BART01007845">
    <property type="protein sequence ID" value="GAG64522.1"/>
    <property type="molecule type" value="Genomic_DNA"/>
</dbReference>
<organism evidence="2">
    <name type="scientific">marine sediment metagenome</name>
    <dbReference type="NCBI Taxonomy" id="412755"/>
    <lineage>
        <taxon>unclassified sequences</taxon>
        <taxon>metagenomes</taxon>
        <taxon>ecological metagenomes</taxon>
    </lineage>
</organism>
<evidence type="ECO:0000256" key="1">
    <source>
        <dbReference type="SAM" id="MobiDB-lite"/>
    </source>
</evidence>
<dbReference type="SUPFAM" id="SSF68906">
    <property type="entry name" value="SAP domain"/>
    <property type="match status" value="1"/>
</dbReference>